<feature type="region of interest" description="Disordered" evidence="5">
    <location>
        <begin position="1273"/>
        <end position="1383"/>
    </location>
</feature>
<proteinExistence type="predicted"/>
<feature type="region of interest" description="Disordered" evidence="5">
    <location>
        <begin position="1"/>
        <end position="73"/>
    </location>
</feature>
<dbReference type="InterPro" id="IPR012340">
    <property type="entry name" value="NA-bd_OB-fold"/>
</dbReference>
<evidence type="ECO:0000313" key="8">
    <source>
        <dbReference type="Proteomes" id="UP001642484"/>
    </source>
</evidence>
<keyword evidence="3" id="KW-0067">ATP-binding</keyword>
<evidence type="ECO:0000256" key="3">
    <source>
        <dbReference type="ARBA" id="ARBA00022840"/>
    </source>
</evidence>
<reference evidence="7 8" key="1">
    <citation type="submission" date="2024-02" db="EMBL/GenBank/DDBJ databases">
        <authorList>
            <person name="Chen Y."/>
            <person name="Shah S."/>
            <person name="Dougan E. K."/>
            <person name="Thang M."/>
            <person name="Chan C."/>
        </authorList>
    </citation>
    <scope>NUCLEOTIDE SEQUENCE [LARGE SCALE GENOMIC DNA]</scope>
</reference>
<dbReference type="InterPro" id="IPR017871">
    <property type="entry name" value="ABC_transporter-like_CS"/>
</dbReference>
<feature type="domain" description="ABC transporter" evidence="6">
    <location>
        <begin position="448"/>
        <end position="729"/>
    </location>
</feature>
<feature type="compositionally biased region" description="Basic and acidic residues" evidence="5">
    <location>
        <begin position="1056"/>
        <end position="1068"/>
    </location>
</feature>
<dbReference type="PANTHER" id="PTHR19211">
    <property type="entry name" value="ATP-BINDING TRANSPORT PROTEIN-RELATED"/>
    <property type="match status" value="1"/>
</dbReference>
<evidence type="ECO:0000256" key="4">
    <source>
        <dbReference type="SAM" id="Coils"/>
    </source>
</evidence>
<keyword evidence="8" id="KW-1185">Reference proteome</keyword>
<feature type="compositionally biased region" description="Basic residues" evidence="5">
    <location>
        <begin position="1125"/>
        <end position="1141"/>
    </location>
</feature>
<comment type="caution">
    <text evidence="7">The sequence shown here is derived from an EMBL/GenBank/DDBJ whole genome shotgun (WGS) entry which is preliminary data.</text>
</comment>
<evidence type="ECO:0000259" key="6">
    <source>
        <dbReference type="PROSITE" id="PS50893"/>
    </source>
</evidence>
<dbReference type="Pfam" id="PF00005">
    <property type="entry name" value="ABC_tran"/>
    <property type="match status" value="2"/>
</dbReference>
<dbReference type="Gene3D" id="2.40.50.140">
    <property type="entry name" value="Nucleic acid-binding proteins"/>
    <property type="match status" value="2"/>
</dbReference>
<protein>
    <recommendedName>
        <fullName evidence="6">ABC transporter domain-containing protein</fullName>
    </recommendedName>
</protein>
<feature type="region of interest" description="Disordered" evidence="5">
    <location>
        <begin position="1009"/>
        <end position="1039"/>
    </location>
</feature>
<dbReference type="SUPFAM" id="SSF52540">
    <property type="entry name" value="P-loop containing nucleoside triphosphate hydrolases"/>
    <property type="match status" value="2"/>
</dbReference>
<evidence type="ECO:0000256" key="2">
    <source>
        <dbReference type="ARBA" id="ARBA00022741"/>
    </source>
</evidence>
<keyword evidence="2" id="KW-0547">Nucleotide-binding</keyword>
<dbReference type="EMBL" id="CAXAMN010002113">
    <property type="protein sequence ID" value="CAK8997772.1"/>
    <property type="molecule type" value="Genomic_DNA"/>
</dbReference>
<evidence type="ECO:0000256" key="1">
    <source>
        <dbReference type="ARBA" id="ARBA00022737"/>
    </source>
</evidence>
<dbReference type="CDD" id="cd03221">
    <property type="entry name" value="ABCF_EF-3"/>
    <property type="match status" value="2"/>
</dbReference>
<feature type="region of interest" description="Disordered" evidence="5">
    <location>
        <begin position="1056"/>
        <end position="1173"/>
    </location>
</feature>
<feature type="compositionally biased region" description="Acidic residues" evidence="5">
    <location>
        <begin position="1069"/>
        <end position="1080"/>
    </location>
</feature>
<feature type="compositionally biased region" description="Basic and acidic residues" evidence="5">
    <location>
        <begin position="1285"/>
        <end position="1300"/>
    </location>
</feature>
<dbReference type="PROSITE" id="PS50893">
    <property type="entry name" value="ABC_TRANSPORTER_2"/>
    <property type="match status" value="2"/>
</dbReference>
<feature type="compositionally biased region" description="Basic and acidic residues" evidence="5">
    <location>
        <begin position="1159"/>
        <end position="1173"/>
    </location>
</feature>
<feature type="domain" description="ABC transporter" evidence="6">
    <location>
        <begin position="788"/>
        <end position="1004"/>
    </location>
</feature>
<feature type="region of interest" description="Disordered" evidence="5">
    <location>
        <begin position="85"/>
        <end position="104"/>
    </location>
</feature>
<organism evidence="7 8">
    <name type="scientific">Durusdinium trenchii</name>
    <dbReference type="NCBI Taxonomy" id="1381693"/>
    <lineage>
        <taxon>Eukaryota</taxon>
        <taxon>Sar</taxon>
        <taxon>Alveolata</taxon>
        <taxon>Dinophyceae</taxon>
        <taxon>Suessiales</taxon>
        <taxon>Symbiodiniaceae</taxon>
        <taxon>Durusdinium</taxon>
    </lineage>
</organism>
<keyword evidence="1" id="KW-0677">Repeat</keyword>
<dbReference type="Proteomes" id="UP001642484">
    <property type="component" value="Unassembled WGS sequence"/>
</dbReference>
<evidence type="ECO:0000313" key="7">
    <source>
        <dbReference type="EMBL" id="CAK8997772.1"/>
    </source>
</evidence>
<dbReference type="InterPro" id="IPR003439">
    <property type="entry name" value="ABC_transporter-like_ATP-bd"/>
</dbReference>
<feature type="compositionally biased region" description="Basic and acidic residues" evidence="5">
    <location>
        <begin position="86"/>
        <end position="102"/>
    </location>
</feature>
<dbReference type="InterPro" id="IPR027417">
    <property type="entry name" value="P-loop_NTPase"/>
</dbReference>
<name>A0ABP0I704_9DINO</name>
<feature type="coiled-coil region" evidence="4">
    <location>
        <begin position="717"/>
        <end position="751"/>
    </location>
</feature>
<dbReference type="InterPro" id="IPR050611">
    <property type="entry name" value="ABCF"/>
</dbReference>
<dbReference type="SUPFAM" id="SSF50249">
    <property type="entry name" value="Nucleic acid-binding proteins"/>
    <property type="match status" value="2"/>
</dbReference>
<sequence>MDLWSSVGDASSNSAYGGPKAPQAGKIGEDRSRGQWHGETADGTRSPESLVPGEDKREKIVEKGPMKIDAAPVPGVMDAINQTLKKQKEAKKEEHRRRDSAWTHRKKPQGLDVFFCSRLEAEKKAKAMKALRREEEIKDEEDDTYQILDDKGLGNFMVRTPRTDKMEVMDIMKNTVKTAASQAGSRVSSRTVIGDKLFTNKELKFDSLGGMKAVKGFIYVRGETENEQSGTTWKEPGVKLTLQRPATVYVALSKSPNETVSETDCALPLGRPVALLNAAEPEFSDDVAPVAEIKRKERHVGRGVRGLVRGVFKDPDNRHIEVPRPPAGLETCLVFVGVVPDFHAPVFGEVLLTAGSDAFLDDVLFKTPTLFNWFASKKAFPKLVFNIQGEQGSQAVALRRNAEYKNEDDEPVGGLHAFTITLEANTHFGWPTTGVGGKLEPPTAGDAFVCNNFTLSAPKQTLFDNASVTIVQGHRYGILGPNGQAQLGAASGRERGKTTLLRHIAAREMPVPLNWDVILVEQEAKATERSAVEEVLAADLKAAELIKREAELLQKLEDMEEAMEKGQEISAEEVERTRLDLENTSAELEAIGADSAEARVRKILCGLGFTNGAPDEDRFSMDRPVVQFSGGWRMRISLAKALFLQPKLLMLDEPTNHLDLDAVLLPVLWLDNYLSEQYPHAVVVVSHDADFLDNICTHGRRWDKKLIHYRGDYTAFKKMHEQQRATMDKEYKKQQDELKALKKKGMTKEEAEAKVKEKFKLSSLDEQRKDYIVKFKFKGHGMDRTLGLNVSEVAFSYDGKEPWLLEEVEIGVDCGSRIAIVGPNGAGKSTILNLMMQQLEPCLGEVSVSKGIRVKQYHQHFEELLPLDKTGVDYLKDAFNLKTPENARAVLGQFGLPGGSHFTKIGNLSGGQKARVAFAALMLMEPHIIILDEPTNHLDIESVEALTTAISNFNGGLVLVSHDARLITEVDCELWVCEDGGCYRFEKDFDGYRDKVLRQLEERQEEVERMEQKRREERAKKRAKHLSDEQLAKAKQRKEGELAEAAKLNLQVVKDQKDVKKAEVKEKVEEPEEDEEEDPEAGCPAPADVGAGGAGGGPNPAEEPERDEKEKEGADEDEPQEVHTEKKKTKGVPGKDKKHPNSGKAAKEEKPEAEDEGEHEAPEATKEPADKPSKYTVAKVKSVEVVKKKKGSFLVELETGSGTVPVVTHYEHLEEGQLVIFAPEGSFVQGKEVKRQKVAGESVAGMICGPSELGWSGDAAKAVVLNGLKVGAAAPSSDPHGSKSHGHDKSVPHHKEGHKDMKQKKPKGKDAKKEEEEAKEEDHEEGEEVHKERKKPRAKDKKAAGEKAPEEAKKEEKVEKAKEEEQEEPDNVAKDSGGQHGEYKVAKVKSVESMKKKKGSFFVELETASGAASVVTSFDNLEEGQLVIFAPEGSSVLGKEVKRQKVAGEWAAGAICGPMEMGWVGDASKAVLLPSTYKVGAAAPADGV</sequence>
<feature type="coiled-coil region" evidence="4">
    <location>
        <begin position="542"/>
        <end position="591"/>
    </location>
</feature>
<feature type="compositionally biased region" description="Basic and acidic residues" evidence="5">
    <location>
        <begin position="1341"/>
        <end position="1363"/>
    </location>
</feature>
<feature type="compositionally biased region" description="Acidic residues" evidence="5">
    <location>
        <begin position="1317"/>
        <end position="1327"/>
    </location>
</feature>
<dbReference type="PANTHER" id="PTHR19211:SF14">
    <property type="entry name" value="ATP-BINDING CASSETTE SUB-FAMILY F MEMBER 1"/>
    <property type="match status" value="1"/>
</dbReference>
<dbReference type="InterPro" id="IPR003593">
    <property type="entry name" value="AAA+_ATPase"/>
</dbReference>
<evidence type="ECO:0000256" key="5">
    <source>
        <dbReference type="SAM" id="MobiDB-lite"/>
    </source>
</evidence>
<accession>A0ABP0I704</accession>
<feature type="compositionally biased region" description="Basic and acidic residues" evidence="5">
    <location>
        <begin position="53"/>
        <end position="66"/>
    </location>
</feature>
<gene>
    <name evidence="7" type="ORF">CCMP2556_LOCUS4983</name>
</gene>
<dbReference type="Gene3D" id="3.40.50.300">
    <property type="entry name" value="P-loop containing nucleotide triphosphate hydrolases"/>
    <property type="match status" value="2"/>
</dbReference>
<dbReference type="PROSITE" id="PS00211">
    <property type="entry name" value="ABC_TRANSPORTER_1"/>
    <property type="match status" value="2"/>
</dbReference>
<dbReference type="SMART" id="SM00382">
    <property type="entry name" value="AAA"/>
    <property type="match status" value="2"/>
</dbReference>
<keyword evidence="4" id="KW-0175">Coiled coil</keyword>